<dbReference type="AlphaFoldDB" id="A0A1E1L662"/>
<dbReference type="InParanoid" id="A0A1E1L662"/>
<dbReference type="EMBL" id="FJUW01000037">
    <property type="protein sequence ID" value="CZT05951.1"/>
    <property type="molecule type" value="Genomic_DNA"/>
</dbReference>
<accession>A0A1E1L662</accession>
<dbReference type="Proteomes" id="UP000178129">
    <property type="component" value="Unassembled WGS sequence"/>
</dbReference>
<evidence type="ECO:0000313" key="2">
    <source>
        <dbReference type="Proteomes" id="UP000178129"/>
    </source>
</evidence>
<sequence length="154" mass="16811">MKTPRLHLGSTNEYREYDEAKQCKSSKCNSYNCAAFIGAARLCIRVWSRAWFSKRGVSEPGIDGELTNYEAAEDETYTGHWVVLELIPMEVNGDWELLGMEPLVAEGLELETGTWAGKVVEFTIETGAGKVAVPTTGTEAGVVSQNVFAATLDA</sequence>
<evidence type="ECO:0000313" key="1">
    <source>
        <dbReference type="EMBL" id="CZT05951.1"/>
    </source>
</evidence>
<proteinExistence type="predicted"/>
<gene>
    <name evidence="1" type="ORF">RCO7_05211</name>
</gene>
<protein>
    <submittedName>
        <fullName evidence="1">Uncharacterized protein</fullName>
    </submittedName>
</protein>
<name>A0A1E1L662_9HELO</name>
<organism evidence="1 2">
    <name type="scientific">Rhynchosporium graminicola</name>
    <dbReference type="NCBI Taxonomy" id="2792576"/>
    <lineage>
        <taxon>Eukaryota</taxon>
        <taxon>Fungi</taxon>
        <taxon>Dikarya</taxon>
        <taxon>Ascomycota</taxon>
        <taxon>Pezizomycotina</taxon>
        <taxon>Leotiomycetes</taxon>
        <taxon>Helotiales</taxon>
        <taxon>Ploettnerulaceae</taxon>
        <taxon>Rhynchosporium</taxon>
    </lineage>
</organism>
<comment type="caution">
    <text evidence="1">The sequence shown here is derived from an EMBL/GenBank/DDBJ whole genome shotgun (WGS) entry which is preliminary data.</text>
</comment>
<keyword evidence="2" id="KW-1185">Reference proteome</keyword>
<reference evidence="2" key="1">
    <citation type="submission" date="2016-03" db="EMBL/GenBank/DDBJ databases">
        <authorList>
            <person name="Ploux O."/>
        </authorList>
    </citation>
    <scope>NUCLEOTIDE SEQUENCE [LARGE SCALE GENOMIC DNA]</scope>
    <source>
        <strain evidence="2">UK7</strain>
    </source>
</reference>